<evidence type="ECO:0000313" key="2">
    <source>
        <dbReference type="Proteomes" id="UP000663347"/>
    </source>
</evidence>
<name>A0A974XDY2_9PROT</name>
<dbReference type="AlphaFoldDB" id="A0A974XDY2"/>
<gene>
    <name evidence="1" type="ORF">JSR06_00335</name>
</gene>
<protein>
    <submittedName>
        <fullName evidence="1">Uncharacterized protein</fullName>
    </submittedName>
</protein>
<proteinExistence type="predicted"/>
<sequence>MDLDFSCFNIFLSEILSRFNIDISGVIIVTCGYYYNLLGNIRCKFILTNKDPYDWIISKHHFRILSNSVFDNSTLLEKYVYLFIYLDNFDSIFYGRVTSLCETISDNIYFVFLCTSFNRHKFCRIVSRCSLFVSNKHLGGPKKKEHLVLLISSLFRGFDKYVFIKMLNITSPFIIGRYIYKVLLINSLEKTNVFSIESKLIYFIQCNNIKFYSVSDIKLFFSFVYLLKNGKSISI</sequence>
<reference evidence="1" key="2">
    <citation type="submission" date="2021-03" db="EMBL/GenBank/DDBJ databases">
        <title>Alternative transmission patterns in independently acquired nutritional co-symbionts of Dictyopharidae planthoppers.</title>
        <authorList>
            <person name="Michalik A."/>
            <person name="Lukasik P."/>
        </authorList>
    </citation>
    <scope>NUCLEOTIDE SEQUENCE</scope>
    <source>
        <strain evidence="1">RANSCY</strain>
    </source>
</reference>
<dbReference type="EMBL" id="CP071412">
    <property type="protein sequence ID" value="QSW37904.1"/>
    <property type="molecule type" value="Genomic_DNA"/>
</dbReference>
<organism evidence="1 2">
    <name type="scientific">Candidatus Vidania fulgoroideorum</name>
    <dbReference type="NCBI Taxonomy" id="881286"/>
    <lineage>
        <taxon>Bacteria</taxon>
        <taxon>Pseudomonadati</taxon>
        <taxon>Pseudomonadota</taxon>
        <taxon>Betaproteobacteria</taxon>
        <taxon>Candidatus Vidania</taxon>
    </lineage>
</organism>
<reference evidence="1" key="1">
    <citation type="submission" date="2021-02" db="EMBL/GenBank/DDBJ databases">
        <authorList>
            <person name="Franco D."/>
        </authorList>
    </citation>
    <scope>NUCLEOTIDE SEQUENCE</scope>
    <source>
        <strain evidence="1">RANSCY</strain>
    </source>
</reference>
<evidence type="ECO:0000313" key="1">
    <source>
        <dbReference type="EMBL" id="QSW37904.1"/>
    </source>
</evidence>
<dbReference type="Proteomes" id="UP000663347">
    <property type="component" value="Chromosome"/>
</dbReference>
<accession>A0A974XDY2</accession>